<dbReference type="GO" id="GO:0005615">
    <property type="term" value="C:extracellular space"/>
    <property type="evidence" value="ECO:0007669"/>
    <property type="project" value="UniProtKB-KW"/>
</dbReference>
<dbReference type="PANTHER" id="PTHR11691">
    <property type="entry name" value="TYPE I INTERFERON"/>
    <property type="match status" value="1"/>
</dbReference>
<evidence type="ECO:0000313" key="9">
    <source>
        <dbReference type="Proteomes" id="UP000694720"/>
    </source>
</evidence>
<dbReference type="InterPro" id="IPR009079">
    <property type="entry name" value="4_helix_cytokine-like_core"/>
</dbReference>
<keyword evidence="2 6" id="KW-0202">Cytokine</keyword>
<dbReference type="SMART" id="SM00076">
    <property type="entry name" value="IFabd"/>
    <property type="match status" value="1"/>
</dbReference>
<dbReference type="Pfam" id="PF00143">
    <property type="entry name" value="Interferon"/>
    <property type="match status" value="1"/>
</dbReference>
<dbReference type="AlphaFoldDB" id="A0A8D0ZN60"/>
<dbReference type="PRINTS" id="PR00266">
    <property type="entry name" value="INTERFERONAB"/>
</dbReference>
<comment type="subcellular location">
    <subcellularLocation>
        <location evidence="1">Secreted</location>
    </subcellularLocation>
</comment>
<dbReference type="GO" id="GO:0005126">
    <property type="term" value="F:cytokine receptor binding"/>
    <property type="evidence" value="ECO:0007669"/>
    <property type="project" value="InterPro"/>
</dbReference>
<keyword evidence="5" id="KW-1015">Disulfide bond</keyword>
<keyword evidence="3" id="KW-0964">Secreted</keyword>
<evidence type="ECO:0000313" key="8">
    <source>
        <dbReference type="Ensembl" id="ENSSSCP00035017272.1"/>
    </source>
</evidence>
<accession>A0A8D0ZN60</accession>
<name>A0A8D0ZN60_PIG</name>
<evidence type="ECO:0000256" key="2">
    <source>
        <dbReference type="ARBA" id="ARBA00022514"/>
    </source>
</evidence>
<dbReference type="Ensembl" id="ENSSSCT00035043178.1">
    <property type="protein sequence ID" value="ENSSSCP00035017272.1"/>
    <property type="gene ID" value="ENSSSCG00035032588.1"/>
</dbReference>
<dbReference type="InterPro" id="IPR000471">
    <property type="entry name" value="Interferon_alpha/beta/delta"/>
</dbReference>
<evidence type="ECO:0000256" key="1">
    <source>
        <dbReference type="ARBA" id="ARBA00004613"/>
    </source>
</evidence>
<organism evidence="8 9">
    <name type="scientific">Sus scrofa</name>
    <name type="common">Pig</name>
    <dbReference type="NCBI Taxonomy" id="9823"/>
    <lineage>
        <taxon>Eukaryota</taxon>
        <taxon>Metazoa</taxon>
        <taxon>Chordata</taxon>
        <taxon>Craniata</taxon>
        <taxon>Vertebrata</taxon>
        <taxon>Euteleostomi</taxon>
        <taxon>Mammalia</taxon>
        <taxon>Eutheria</taxon>
        <taxon>Laurasiatheria</taxon>
        <taxon>Artiodactyla</taxon>
        <taxon>Suina</taxon>
        <taxon>Suidae</taxon>
        <taxon>Sus</taxon>
    </lineage>
</organism>
<protein>
    <submittedName>
        <fullName evidence="8">Uncharacterized protein</fullName>
    </submittedName>
</protein>
<reference evidence="8" key="1">
    <citation type="submission" date="2025-08" db="UniProtKB">
        <authorList>
            <consortium name="Ensembl"/>
        </authorList>
    </citation>
    <scope>IDENTIFICATION</scope>
</reference>
<evidence type="ECO:0000256" key="7">
    <source>
        <dbReference type="SAM" id="SignalP"/>
    </source>
</evidence>
<dbReference type="Gene3D" id="1.20.1250.10">
    <property type="match status" value="1"/>
</dbReference>
<dbReference type="GO" id="GO:0051607">
    <property type="term" value="P:defense response to virus"/>
    <property type="evidence" value="ECO:0007669"/>
    <property type="project" value="UniProtKB-KW"/>
</dbReference>
<keyword evidence="4 6" id="KW-0051">Antiviral defense</keyword>
<proteinExistence type="inferred from homology"/>
<comment type="similarity">
    <text evidence="6">Belongs to the alpha/beta interferon family.</text>
</comment>
<dbReference type="PROSITE" id="PS00252">
    <property type="entry name" value="INTERFERON_A_B_D"/>
    <property type="match status" value="1"/>
</dbReference>
<dbReference type="Proteomes" id="UP000694720">
    <property type="component" value="Unplaced"/>
</dbReference>
<keyword evidence="7" id="KW-0732">Signal</keyword>
<evidence type="ECO:0000256" key="6">
    <source>
        <dbReference type="RuleBase" id="RU000436"/>
    </source>
</evidence>
<feature type="signal peptide" evidence="7">
    <location>
        <begin position="1"/>
        <end position="22"/>
    </location>
</feature>
<dbReference type="FunFam" id="1.20.1250.10:FF:000001">
    <property type="entry name" value="Interferon alpha"/>
    <property type="match status" value="1"/>
</dbReference>
<evidence type="ECO:0000256" key="5">
    <source>
        <dbReference type="ARBA" id="ARBA00023157"/>
    </source>
</evidence>
<evidence type="ECO:0000256" key="4">
    <source>
        <dbReference type="ARBA" id="ARBA00023118"/>
    </source>
</evidence>
<feature type="chain" id="PRO_5034897044" evidence="7">
    <location>
        <begin position="23"/>
        <end position="184"/>
    </location>
</feature>
<dbReference type="GO" id="GO:0005125">
    <property type="term" value="F:cytokine activity"/>
    <property type="evidence" value="ECO:0007669"/>
    <property type="project" value="UniProtKB-KW"/>
</dbReference>
<sequence length="184" mass="21235">MAHIHLLLAGVILSSTAAGTLGQFSGIHRLENREIFMLLRQMKRTSSQACLKDRTDFQFPWKGGKTTRTQTSQGTCFHPLMLQQIINLFNTENSRAAWNNALLDHLLSRLDHGLDRLEQMEGDNLACAYLGSVVRKYFQRIHRYLQEKSYSPCAWEIIRAEVISCKTTLQRNSKKKKQKQKQKL</sequence>
<evidence type="ECO:0000256" key="3">
    <source>
        <dbReference type="ARBA" id="ARBA00022525"/>
    </source>
</evidence>
<dbReference type="PANTHER" id="PTHR11691:SF61">
    <property type="entry name" value="INTERFERON-DELTA-4"/>
    <property type="match status" value="1"/>
</dbReference>
<dbReference type="SUPFAM" id="SSF47266">
    <property type="entry name" value="4-helical cytokines"/>
    <property type="match status" value="1"/>
</dbReference>